<evidence type="ECO:0000256" key="1">
    <source>
        <dbReference type="ARBA" id="ARBA00009753"/>
    </source>
</evidence>
<feature type="binding site" evidence="4">
    <location>
        <position position="98"/>
    </location>
    <ligand>
        <name>Ca(2+)</name>
        <dbReference type="ChEBI" id="CHEBI:29108"/>
        <label>1</label>
    </ligand>
</feature>
<evidence type="ECO:0000313" key="7">
    <source>
        <dbReference type="Ensembl" id="ENSVKKP00000009225.1"/>
    </source>
</evidence>
<evidence type="ECO:0000313" key="8">
    <source>
        <dbReference type="Proteomes" id="UP000694545"/>
    </source>
</evidence>
<reference evidence="7" key="1">
    <citation type="submission" date="2025-08" db="UniProtKB">
        <authorList>
            <consortium name="Ensembl"/>
        </authorList>
    </citation>
    <scope>IDENTIFICATION</scope>
</reference>
<feature type="binding site" evidence="4">
    <location>
        <position position="104"/>
    </location>
    <ligand>
        <name>Ca(2+)</name>
        <dbReference type="ChEBI" id="CHEBI:29108"/>
        <label>1</label>
    </ligand>
</feature>
<dbReference type="InterPro" id="IPR002048">
    <property type="entry name" value="EF_hand_dom"/>
</dbReference>
<dbReference type="InterPro" id="IPR018247">
    <property type="entry name" value="EF_Hand_1_Ca_BS"/>
</dbReference>
<dbReference type="Gene3D" id="1.10.238.10">
    <property type="entry name" value="EF-hand"/>
    <property type="match status" value="1"/>
</dbReference>
<dbReference type="SMART" id="SM00054">
    <property type="entry name" value="EFh"/>
    <property type="match status" value="1"/>
</dbReference>
<evidence type="ECO:0000256" key="4">
    <source>
        <dbReference type="PIRSR" id="PIRSR608080-1"/>
    </source>
</evidence>
<dbReference type="Ensembl" id="ENSVKKT00000009458.1">
    <property type="protein sequence ID" value="ENSVKKP00000009225.1"/>
    <property type="gene ID" value="ENSVKKG00000006526.1"/>
</dbReference>
<reference evidence="7" key="2">
    <citation type="submission" date="2025-09" db="UniProtKB">
        <authorList>
            <consortium name="Ensembl"/>
        </authorList>
    </citation>
    <scope>IDENTIFICATION</scope>
</reference>
<name>A0A8D2J6H8_VARKO</name>
<dbReference type="PROSITE" id="PS50222">
    <property type="entry name" value="EF_HAND_2"/>
    <property type="match status" value="1"/>
</dbReference>
<dbReference type="GO" id="GO:0005737">
    <property type="term" value="C:cytoplasm"/>
    <property type="evidence" value="ECO:0007669"/>
    <property type="project" value="TreeGrafter"/>
</dbReference>
<sequence>MAMNSARSSPKNLKETQGMFFNSSIPVAPDSFNHAQFFVLAGLKNQNIEKLKDIFHLLDRNQTGFIEKNELSFMMRIFSPEGRLLTDAETNRMMAAGDKDQDGKLGVDGGVPFASLHELLLWECIFPTRGAVRILMRAETQLSLFIL</sequence>
<comment type="function">
    <text evidence="5">In muscle, parvalbumin is thought to be involved in relaxation after contraction. It binds two calcium ions.</text>
</comment>
<feature type="domain" description="EF-hand" evidence="6">
    <location>
        <begin position="46"/>
        <end position="81"/>
    </location>
</feature>
<feature type="binding site" evidence="4">
    <location>
        <position position="65"/>
    </location>
    <ligand>
        <name>Ca(2+)</name>
        <dbReference type="ChEBI" id="CHEBI:29108"/>
        <label>1</label>
    </ligand>
</feature>
<keyword evidence="2 4" id="KW-0479">Metal-binding</keyword>
<feature type="binding site" evidence="4">
    <location>
        <position position="100"/>
    </location>
    <ligand>
        <name>Ca(2+)</name>
        <dbReference type="ChEBI" id="CHEBI:29108"/>
        <label>1</label>
    </ligand>
</feature>
<dbReference type="AlphaFoldDB" id="A0A8D2J6H8"/>
<dbReference type="PROSITE" id="PS00018">
    <property type="entry name" value="EF_HAND_1"/>
    <property type="match status" value="1"/>
</dbReference>
<feature type="binding site" evidence="4">
    <location>
        <position position="102"/>
    </location>
    <ligand>
        <name>Ca(2+)</name>
        <dbReference type="ChEBI" id="CHEBI:29108"/>
        <label>2</label>
    </ligand>
</feature>
<dbReference type="PRINTS" id="PR01697">
    <property type="entry name" value="PARVALBUMIN"/>
</dbReference>
<dbReference type="InterPro" id="IPR008080">
    <property type="entry name" value="Parvalbumin"/>
</dbReference>
<dbReference type="GO" id="GO:0005509">
    <property type="term" value="F:calcium ion binding"/>
    <property type="evidence" value="ECO:0007669"/>
    <property type="project" value="UniProtKB-UniRule"/>
</dbReference>
<dbReference type="PANTHER" id="PTHR11653:SF10">
    <property type="entry name" value="EF-HAND DOMAIN-CONTAINING PROTEIN"/>
    <property type="match status" value="1"/>
</dbReference>
<dbReference type="SUPFAM" id="SSF47473">
    <property type="entry name" value="EF-hand"/>
    <property type="match status" value="1"/>
</dbReference>
<organism evidence="7 8">
    <name type="scientific">Varanus komodoensis</name>
    <name type="common">Komodo dragon</name>
    <dbReference type="NCBI Taxonomy" id="61221"/>
    <lineage>
        <taxon>Eukaryota</taxon>
        <taxon>Metazoa</taxon>
        <taxon>Chordata</taxon>
        <taxon>Craniata</taxon>
        <taxon>Vertebrata</taxon>
        <taxon>Euteleostomi</taxon>
        <taxon>Lepidosauria</taxon>
        <taxon>Squamata</taxon>
        <taxon>Bifurcata</taxon>
        <taxon>Unidentata</taxon>
        <taxon>Episquamata</taxon>
        <taxon>Toxicofera</taxon>
        <taxon>Anguimorpha</taxon>
        <taxon>Paleoanguimorpha</taxon>
        <taxon>Varanoidea</taxon>
        <taxon>Varanidae</taxon>
        <taxon>Varanus</taxon>
    </lineage>
</organism>
<keyword evidence="8" id="KW-1185">Reference proteome</keyword>
<dbReference type="PANTHER" id="PTHR11653">
    <property type="entry name" value="PARVALBUMIN ALPHA"/>
    <property type="match status" value="1"/>
</dbReference>
<accession>A0A8D2J6H8</accession>
<comment type="similarity">
    <text evidence="1 5">Belongs to the parvalbumin family.</text>
</comment>
<proteinExistence type="inferred from homology"/>
<keyword evidence="3 4" id="KW-0106">Calcium</keyword>
<feature type="binding site" evidence="4">
    <location>
        <position position="59"/>
    </location>
    <ligand>
        <name>Ca(2+)</name>
        <dbReference type="ChEBI" id="CHEBI:29108"/>
        <label>1</label>
    </ligand>
</feature>
<evidence type="ECO:0000259" key="6">
    <source>
        <dbReference type="PROSITE" id="PS50222"/>
    </source>
</evidence>
<evidence type="ECO:0000256" key="2">
    <source>
        <dbReference type="ARBA" id="ARBA00022723"/>
    </source>
</evidence>
<dbReference type="Proteomes" id="UP000694545">
    <property type="component" value="Unplaced"/>
</dbReference>
<dbReference type="Pfam" id="PF13499">
    <property type="entry name" value="EF-hand_7"/>
    <property type="match status" value="1"/>
</dbReference>
<protein>
    <recommendedName>
        <fullName evidence="5">Parvalbumin</fullName>
    </recommendedName>
</protein>
<feature type="binding site" evidence="4">
    <location>
        <position position="70"/>
    </location>
    <ligand>
        <name>Ca(2+)</name>
        <dbReference type="ChEBI" id="CHEBI:29108"/>
        <label>1</label>
    </ligand>
</feature>
<evidence type="ECO:0000256" key="5">
    <source>
        <dbReference type="RuleBase" id="RU368048"/>
    </source>
</evidence>
<evidence type="ECO:0000256" key="3">
    <source>
        <dbReference type="ARBA" id="ARBA00022837"/>
    </source>
</evidence>
<dbReference type="InterPro" id="IPR011992">
    <property type="entry name" value="EF-hand-dom_pair"/>
</dbReference>